<proteinExistence type="predicted"/>
<protein>
    <recommendedName>
        <fullName evidence="1">Peptidase C51 domain-containing protein</fullName>
    </recommendedName>
</protein>
<sequence>MTSAPSTSRTRPDALLRLLVAGALALALGASTLLPVAGTAAAKEAVTSSSSSYLCTGYDACARAGYGHAGYKERGGTMYWNMYSGHNCTNYVAYRMVQAGMPNVRPWSGSGNAMFWGTSNASKTDRTPEVGAVAWFRAYRSGVSGSAGHVAYVERVVSPTEIIVSEDSWGGDFHWRRYSVAAGTWPDGFVHFVDSTPELANKTLPRVGGTATVGRALTSDRGSWTPRVEGAERQWLVEGRAVEGATGNRFTPRPRDVGKTITLQVTARKAGYEAATVVSQRTAAVRRGRFTTTPPVVTGTPEVGQVLTSTPGTMTPEPGSTRFSWFADGELVEGATGARLVLTEDLEGARVVAGVDGFGRGHVPARTRSVATAPVTAPSVEVVEPARVEGTPQVGEELAVDPGSFAPAQAEVRYRWLRDGARIKGVRGAAATYPVRARDVGAWLSVEVELVRAGYRPTTQLVEVERAVRATPSLEVVATGRAREAVVTLALSAPGVEVPTGQALVTIRGREVPVTVEAGVARVVVAPLKAGERVVRVDFLGSDLIAPVSVEVPVTVLPAG</sequence>
<feature type="domain" description="Peptidase C51" evidence="1">
    <location>
        <begin position="63"/>
        <end position="194"/>
    </location>
</feature>
<evidence type="ECO:0000313" key="3">
    <source>
        <dbReference type="Proteomes" id="UP000679307"/>
    </source>
</evidence>
<dbReference type="SUPFAM" id="SSF54001">
    <property type="entry name" value="Cysteine proteinases"/>
    <property type="match status" value="1"/>
</dbReference>
<dbReference type="EMBL" id="CP075371">
    <property type="protein sequence ID" value="QVT80989.1"/>
    <property type="molecule type" value="Genomic_DNA"/>
</dbReference>
<dbReference type="InterPro" id="IPR006311">
    <property type="entry name" value="TAT_signal"/>
</dbReference>
<dbReference type="PROSITE" id="PS50911">
    <property type="entry name" value="CHAP"/>
    <property type="match status" value="1"/>
</dbReference>
<evidence type="ECO:0000259" key="1">
    <source>
        <dbReference type="PROSITE" id="PS50911"/>
    </source>
</evidence>
<gene>
    <name evidence="2" type="ORF">ENKNEFLB_03392</name>
</gene>
<dbReference type="InterPro" id="IPR038765">
    <property type="entry name" value="Papain-like_cys_pep_sf"/>
</dbReference>
<dbReference type="Proteomes" id="UP000679307">
    <property type="component" value="Chromosome"/>
</dbReference>
<reference evidence="2 3" key="1">
    <citation type="submission" date="2021-05" db="EMBL/GenBank/DDBJ databases">
        <title>Complete genome of Nocardioides aquaticus KCTC 9944T isolated from meromictic and hypersaline Ekho Lake, Antarctica.</title>
        <authorList>
            <person name="Hwang K."/>
            <person name="Kim K.M."/>
            <person name="Choe H."/>
        </authorList>
    </citation>
    <scope>NUCLEOTIDE SEQUENCE [LARGE SCALE GENOMIC DNA]</scope>
    <source>
        <strain evidence="2 3">KCTC 9944</strain>
    </source>
</reference>
<dbReference type="RefSeq" id="WP_214056440.1">
    <property type="nucleotide sequence ID" value="NZ_BAAAHS010000015.1"/>
</dbReference>
<evidence type="ECO:0000313" key="2">
    <source>
        <dbReference type="EMBL" id="QVT80989.1"/>
    </source>
</evidence>
<dbReference type="Pfam" id="PF05257">
    <property type="entry name" value="CHAP"/>
    <property type="match status" value="1"/>
</dbReference>
<accession>A0ABX8EL47</accession>
<name>A0ABX8EL47_9ACTN</name>
<dbReference type="Gene3D" id="3.90.1720.10">
    <property type="entry name" value="endopeptidase domain like (from Nostoc punctiforme)"/>
    <property type="match status" value="1"/>
</dbReference>
<keyword evidence="3" id="KW-1185">Reference proteome</keyword>
<dbReference type="PROSITE" id="PS51318">
    <property type="entry name" value="TAT"/>
    <property type="match status" value="1"/>
</dbReference>
<dbReference type="InterPro" id="IPR007921">
    <property type="entry name" value="CHAP_dom"/>
</dbReference>
<organism evidence="2 3">
    <name type="scientific">Nocardioides aquaticus</name>
    <dbReference type="NCBI Taxonomy" id="160826"/>
    <lineage>
        <taxon>Bacteria</taxon>
        <taxon>Bacillati</taxon>
        <taxon>Actinomycetota</taxon>
        <taxon>Actinomycetes</taxon>
        <taxon>Propionibacteriales</taxon>
        <taxon>Nocardioidaceae</taxon>
        <taxon>Nocardioides</taxon>
    </lineage>
</organism>
<dbReference type="Gene3D" id="2.60.40.2700">
    <property type="match status" value="3"/>
</dbReference>